<gene>
    <name evidence="1" type="ORF">BLX24_17090</name>
</gene>
<evidence type="ECO:0000313" key="1">
    <source>
        <dbReference type="EMBL" id="OIN57816.1"/>
    </source>
</evidence>
<proteinExistence type="predicted"/>
<dbReference type="OrthoDB" id="1346788at2"/>
<name>A0A1S2VHX9_9BACT</name>
<dbReference type="Proteomes" id="UP000181790">
    <property type="component" value="Unassembled WGS sequence"/>
</dbReference>
<evidence type="ECO:0008006" key="3">
    <source>
        <dbReference type="Google" id="ProtNLM"/>
    </source>
</evidence>
<dbReference type="AlphaFoldDB" id="A0A1S2VHX9"/>
<protein>
    <recommendedName>
        <fullName evidence="3">HNH nuclease domain-containing protein</fullName>
    </recommendedName>
</protein>
<reference evidence="1 2" key="1">
    <citation type="submission" date="2016-10" db="EMBL/GenBank/DDBJ databases">
        <title>Arsenicibacter rosenii gen. nov., sp. nov., an efficient arsenic-methylating bacterium isolated from an arsenic-contaminated paddy soil.</title>
        <authorList>
            <person name="Huang K."/>
        </authorList>
    </citation>
    <scope>NUCLEOTIDE SEQUENCE [LARGE SCALE GENOMIC DNA]</scope>
    <source>
        <strain evidence="1 2">SM-1</strain>
    </source>
</reference>
<sequence length="199" mass="23394">MRRIEKKIDSLILQEGLSYQKGDGKRIAEVLKNEQNCICAYTEEFLGRADKADVEHFDPTLKQTDSDGYQNWFLVKAQWNTEKGRTARWLKHQPLLHPTSADFEARILYEKGSYILADNSDIEARNLRRYLKLDDEGMIQQRVDYIDRIREDIALSGLSNQAFIDWRLSKPLYRSTIYYIRAIEEELNVKVNFDLLANK</sequence>
<dbReference type="RefSeq" id="WP_071504404.1">
    <property type="nucleotide sequence ID" value="NZ_MORL01000009.1"/>
</dbReference>
<evidence type="ECO:0000313" key="2">
    <source>
        <dbReference type="Proteomes" id="UP000181790"/>
    </source>
</evidence>
<dbReference type="EMBL" id="MORL01000009">
    <property type="protein sequence ID" value="OIN57816.1"/>
    <property type="molecule type" value="Genomic_DNA"/>
</dbReference>
<keyword evidence="2" id="KW-1185">Reference proteome</keyword>
<accession>A0A1S2VHX9</accession>
<organism evidence="1 2">
    <name type="scientific">Arsenicibacter rosenii</name>
    <dbReference type="NCBI Taxonomy" id="1750698"/>
    <lineage>
        <taxon>Bacteria</taxon>
        <taxon>Pseudomonadati</taxon>
        <taxon>Bacteroidota</taxon>
        <taxon>Cytophagia</taxon>
        <taxon>Cytophagales</taxon>
        <taxon>Spirosomataceae</taxon>
        <taxon>Arsenicibacter</taxon>
    </lineage>
</organism>
<comment type="caution">
    <text evidence="1">The sequence shown here is derived from an EMBL/GenBank/DDBJ whole genome shotgun (WGS) entry which is preliminary data.</text>
</comment>